<name>A0A7K4C4W2_9EURY</name>
<organism evidence="2 3">
    <name type="scientific">Methanoculleus bourgensis</name>
    <dbReference type="NCBI Taxonomy" id="83986"/>
    <lineage>
        <taxon>Archaea</taxon>
        <taxon>Methanobacteriati</taxon>
        <taxon>Methanobacteriota</taxon>
        <taxon>Stenosarchaea group</taxon>
        <taxon>Methanomicrobia</taxon>
        <taxon>Methanomicrobiales</taxon>
        <taxon>Methanomicrobiaceae</taxon>
        <taxon>Methanoculleus</taxon>
    </lineage>
</organism>
<dbReference type="Gene3D" id="3.40.190.10">
    <property type="entry name" value="Periplasmic binding protein-like II"/>
    <property type="match status" value="2"/>
</dbReference>
<dbReference type="PANTHER" id="PTHR35936">
    <property type="entry name" value="MEMBRANE-BOUND LYTIC MUREIN TRANSGLYCOSYLASE F"/>
    <property type="match status" value="1"/>
</dbReference>
<sequence length="265" mass="28877">MKMHGIFALLACIVAVLAVAGAGCTGTADQTGGAAGAGLKDSYIVGIDDSYKPYSYIDKDGNPTGFDIDSMRWIAEKKGIKVTFTAVHWDAIIPALEAGKIDMVYSGMSITPERLEVVNFSDPYWIVNQDVVVREDSDVTIDDVLAGKVILGAQRGCTADHWVEKNLVDTGKLPKNNLKLYANTQAAVSDLVTGRNDAVMYDDVSLKDITKGMPVKVIGSVETKEEFGVAIRKEDTALLEFMNEAIAELQADPYWEELKEKYNLN</sequence>
<dbReference type="EMBL" id="JABMJE010000037">
    <property type="protein sequence ID" value="NQS77867.1"/>
    <property type="molecule type" value="Genomic_DNA"/>
</dbReference>
<accession>A0A7K4C4W2</accession>
<dbReference type="AlphaFoldDB" id="A0A7K4C4W2"/>
<dbReference type="Pfam" id="PF00497">
    <property type="entry name" value="SBP_bac_3"/>
    <property type="match status" value="1"/>
</dbReference>
<dbReference type="InterPro" id="IPR001638">
    <property type="entry name" value="Solute-binding_3/MltF_N"/>
</dbReference>
<dbReference type="SUPFAM" id="SSF53850">
    <property type="entry name" value="Periplasmic binding protein-like II"/>
    <property type="match status" value="1"/>
</dbReference>
<dbReference type="Proteomes" id="UP000737555">
    <property type="component" value="Unassembled WGS sequence"/>
</dbReference>
<dbReference type="SMART" id="SM00062">
    <property type="entry name" value="PBPb"/>
    <property type="match status" value="1"/>
</dbReference>
<gene>
    <name evidence="2" type="ORF">HQQ74_03990</name>
</gene>
<keyword evidence="1" id="KW-0732">Signal</keyword>
<evidence type="ECO:0000256" key="1">
    <source>
        <dbReference type="ARBA" id="ARBA00022729"/>
    </source>
</evidence>
<evidence type="ECO:0000313" key="2">
    <source>
        <dbReference type="EMBL" id="NQS77867.1"/>
    </source>
</evidence>
<dbReference type="CDD" id="cd13530">
    <property type="entry name" value="PBP2_peptides_like"/>
    <property type="match status" value="1"/>
</dbReference>
<dbReference type="PANTHER" id="PTHR35936:SF19">
    <property type="entry name" value="AMINO-ACID-BINDING PROTEIN YXEM-RELATED"/>
    <property type="match status" value="1"/>
</dbReference>
<reference evidence="2" key="1">
    <citation type="submission" date="2020-05" db="EMBL/GenBank/DDBJ databases">
        <title>The first insight into the ecology of ammonia-tolerant syntrophic propionate oxidizing bacteria.</title>
        <authorList>
            <person name="Singh A."/>
            <person name="Schnurer A."/>
            <person name="Westerholm M."/>
        </authorList>
    </citation>
    <scope>NUCLEOTIDE SEQUENCE</scope>
    <source>
        <strain evidence="2">MAG54</strain>
    </source>
</reference>
<proteinExistence type="predicted"/>
<protein>
    <submittedName>
        <fullName evidence="2">Amino acid ABC transporter substrate-binding protein</fullName>
    </submittedName>
</protein>
<dbReference type="RefSeq" id="WP_074176139.1">
    <property type="nucleotide sequence ID" value="NZ_DAIMMY010000004.1"/>
</dbReference>
<evidence type="ECO:0000313" key="3">
    <source>
        <dbReference type="Proteomes" id="UP000737555"/>
    </source>
</evidence>
<dbReference type="PROSITE" id="PS51257">
    <property type="entry name" value="PROKAR_LIPOPROTEIN"/>
    <property type="match status" value="1"/>
</dbReference>
<comment type="caution">
    <text evidence="2">The sequence shown here is derived from an EMBL/GenBank/DDBJ whole genome shotgun (WGS) entry which is preliminary data.</text>
</comment>